<organism evidence="4 5">
    <name type="scientific">Pleurotus ostreatus (strain PC15)</name>
    <name type="common">Oyster mushroom</name>
    <dbReference type="NCBI Taxonomy" id="1137138"/>
    <lineage>
        <taxon>Eukaryota</taxon>
        <taxon>Fungi</taxon>
        <taxon>Dikarya</taxon>
        <taxon>Basidiomycota</taxon>
        <taxon>Agaricomycotina</taxon>
        <taxon>Agaricomycetes</taxon>
        <taxon>Agaricomycetidae</taxon>
        <taxon>Agaricales</taxon>
        <taxon>Pleurotineae</taxon>
        <taxon>Pleurotaceae</taxon>
        <taxon>Pleurotus</taxon>
    </lineage>
</organism>
<protein>
    <recommendedName>
        <fullName evidence="3">Amidase domain-containing protein</fullName>
    </recommendedName>
</protein>
<dbReference type="GO" id="GO:0016787">
    <property type="term" value="F:hydrolase activity"/>
    <property type="evidence" value="ECO:0007669"/>
    <property type="project" value="UniProtKB-KW"/>
</dbReference>
<evidence type="ECO:0000256" key="2">
    <source>
        <dbReference type="ARBA" id="ARBA00022801"/>
    </source>
</evidence>
<accession>A0A067NBV9</accession>
<dbReference type="VEuPathDB" id="FungiDB:PLEOSDRAFT_1094031"/>
<dbReference type="InParanoid" id="A0A067NBV9"/>
<gene>
    <name evidence="4" type="ORF">PLEOSDRAFT_1094031</name>
</gene>
<comment type="similarity">
    <text evidence="1">Belongs to the amidase family.</text>
</comment>
<dbReference type="AlphaFoldDB" id="A0A067NBV9"/>
<reference evidence="5" key="1">
    <citation type="journal article" date="2014" name="Proc. Natl. Acad. Sci. U.S.A.">
        <title>Extensive sampling of basidiomycete genomes demonstrates inadequacy of the white-rot/brown-rot paradigm for wood decay fungi.</title>
        <authorList>
            <person name="Riley R."/>
            <person name="Salamov A.A."/>
            <person name="Brown D.W."/>
            <person name="Nagy L.G."/>
            <person name="Floudas D."/>
            <person name="Held B.W."/>
            <person name="Levasseur A."/>
            <person name="Lombard V."/>
            <person name="Morin E."/>
            <person name="Otillar R."/>
            <person name="Lindquist E.A."/>
            <person name="Sun H."/>
            <person name="LaButti K.M."/>
            <person name="Schmutz J."/>
            <person name="Jabbour D."/>
            <person name="Luo H."/>
            <person name="Baker S.E."/>
            <person name="Pisabarro A.G."/>
            <person name="Walton J.D."/>
            <person name="Blanchette R.A."/>
            <person name="Henrissat B."/>
            <person name="Martin F."/>
            <person name="Cullen D."/>
            <person name="Hibbett D.S."/>
            <person name="Grigoriev I.V."/>
        </authorList>
    </citation>
    <scope>NUCLEOTIDE SEQUENCE [LARGE SCALE GENOMIC DNA]</scope>
    <source>
        <strain evidence="5">PC15</strain>
    </source>
</reference>
<proteinExistence type="inferred from homology"/>
<evidence type="ECO:0000259" key="3">
    <source>
        <dbReference type="Pfam" id="PF01425"/>
    </source>
</evidence>
<feature type="domain" description="Amidase" evidence="3">
    <location>
        <begin position="105"/>
        <end position="242"/>
    </location>
</feature>
<dbReference type="Pfam" id="PF01425">
    <property type="entry name" value="Amidase"/>
    <property type="match status" value="1"/>
</dbReference>
<sequence length="437" mass="47124">MDPCSEPTGLREAPTSSSNLKLLVVVLAYTKKALAAHAQTNCLSEILVKSAQGWANSSKFSAENLKEKRNLESLPLAGGPVSLKDTVGVEGRPLRQNHNPDHESTSDVFGVTTNPYNKGYSPDGSSGGEAALLAYGGSRVGVGTDVAGSVRVPAHYCGVYSIRSSAQRFLKAGNATSIPGQEGVLPVYSPMARTLEDLDTFWQAVMSMKPLKYDPSVLPIPWRKLDFEGRTALKWAVIWDDGESAQQFSKYNVLTLPPRNDPALFGTGLNLAAQLLLADGGKVATKPVRFGEFNDPGMVQAMRMISLPRPQDPLLLGGDGGWDFILTVPNALPAVPHGGMKDGWKSCGYTFLWNLLDYSAGVMPITHVNSVLDRLAPRFAPRNAIEKGAYDPVSMSGLPVGVQVISRRLEELKVMEGMKIIEGLLTKEGIQYEGIKI</sequence>
<dbReference type="Gene3D" id="3.90.1300.10">
    <property type="entry name" value="Amidase signature (AS) domain"/>
    <property type="match status" value="2"/>
</dbReference>
<dbReference type="Proteomes" id="UP000027073">
    <property type="component" value="Unassembled WGS sequence"/>
</dbReference>
<dbReference type="HOGENOM" id="CLU_009600_9_2_1"/>
<dbReference type="STRING" id="1137138.A0A067NBV9"/>
<dbReference type="OrthoDB" id="6428749at2759"/>
<dbReference type="InterPro" id="IPR036928">
    <property type="entry name" value="AS_sf"/>
</dbReference>
<dbReference type="SUPFAM" id="SSF75304">
    <property type="entry name" value="Amidase signature (AS) enzymes"/>
    <property type="match status" value="1"/>
</dbReference>
<evidence type="ECO:0000313" key="4">
    <source>
        <dbReference type="EMBL" id="KDQ25528.1"/>
    </source>
</evidence>
<name>A0A067NBV9_PLEO1</name>
<evidence type="ECO:0000313" key="5">
    <source>
        <dbReference type="Proteomes" id="UP000027073"/>
    </source>
</evidence>
<keyword evidence="2" id="KW-0378">Hydrolase</keyword>
<dbReference type="PANTHER" id="PTHR46072">
    <property type="entry name" value="AMIDASE-RELATED-RELATED"/>
    <property type="match status" value="1"/>
</dbReference>
<evidence type="ECO:0000256" key="1">
    <source>
        <dbReference type="ARBA" id="ARBA00009199"/>
    </source>
</evidence>
<dbReference type="EMBL" id="KL198010">
    <property type="protein sequence ID" value="KDQ25528.1"/>
    <property type="molecule type" value="Genomic_DNA"/>
</dbReference>
<dbReference type="PANTHER" id="PTHR46072:SF10">
    <property type="entry name" value="ACETAMIDASE"/>
    <property type="match status" value="1"/>
</dbReference>
<dbReference type="InterPro" id="IPR023631">
    <property type="entry name" value="Amidase_dom"/>
</dbReference>